<dbReference type="Pfam" id="PF13508">
    <property type="entry name" value="Acetyltransf_7"/>
    <property type="match status" value="1"/>
</dbReference>
<name>A0ABV6S910_9SPHN</name>
<dbReference type="PANTHER" id="PTHR43420:SF12">
    <property type="entry name" value="N-ACETYLTRANSFERASE DOMAIN-CONTAINING PROTEIN"/>
    <property type="match status" value="1"/>
</dbReference>
<keyword evidence="2 4" id="KW-0012">Acyltransferase</keyword>
<evidence type="ECO:0000256" key="1">
    <source>
        <dbReference type="ARBA" id="ARBA00022679"/>
    </source>
</evidence>
<dbReference type="SUPFAM" id="SSF55729">
    <property type="entry name" value="Acyl-CoA N-acyltransferases (Nat)"/>
    <property type="match status" value="1"/>
</dbReference>
<evidence type="ECO:0000259" key="3">
    <source>
        <dbReference type="PROSITE" id="PS51186"/>
    </source>
</evidence>
<dbReference type="GO" id="GO:0016746">
    <property type="term" value="F:acyltransferase activity"/>
    <property type="evidence" value="ECO:0007669"/>
    <property type="project" value="UniProtKB-KW"/>
</dbReference>
<protein>
    <submittedName>
        <fullName evidence="4">GNAT family N-acetyltransferase</fullName>
        <ecNumber evidence="4">2.3.1.-</ecNumber>
    </submittedName>
</protein>
<proteinExistence type="predicted"/>
<gene>
    <name evidence="4" type="ORF">ACFFF8_14095</name>
</gene>
<sequence length="159" mass="17931">MIDDLDRIMSVMETAFDPNWGEAWNRRQVDDALLLGNCHYYLISPAGTPVTGDEEAAGFSLSRTGYEEEELLLLGVKPQFRRLGLGRAILDALRLAAARRGARRLLLEMRRGNPAQSLYCDFGFYSIGERKDYYRTQNGERIDALTFACDICDGNLSNL</sequence>
<dbReference type="Gene3D" id="3.40.630.30">
    <property type="match status" value="1"/>
</dbReference>
<evidence type="ECO:0000313" key="5">
    <source>
        <dbReference type="Proteomes" id="UP001589858"/>
    </source>
</evidence>
<dbReference type="InterPro" id="IPR050680">
    <property type="entry name" value="YpeA/RimI_acetyltransf"/>
</dbReference>
<dbReference type="EMBL" id="JBHLTM010000055">
    <property type="protein sequence ID" value="MFC0685729.1"/>
    <property type="molecule type" value="Genomic_DNA"/>
</dbReference>
<accession>A0ABV6S910</accession>
<dbReference type="Proteomes" id="UP001589858">
    <property type="component" value="Unassembled WGS sequence"/>
</dbReference>
<evidence type="ECO:0000256" key="2">
    <source>
        <dbReference type="ARBA" id="ARBA00023315"/>
    </source>
</evidence>
<dbReference type="InterPro" id="IPR016181">
    <property type="entry name" value="Acyl_CoA_acyltransferase"/>
</dbReference>
<dbReference type="RefSeq" id="WP_267219151.1">
    <property type="nucleotide sequence ID" value="NZ_JAPCWC010000003.1"/>
</dbReference>
<dbReference type="EC" id="2.3.1.-" evidence="4"/>
<keyword evidence="1 4" id="KW-0808">Transferase</keyword>
<comment type="caution">
    <text evidence="4">The sequence shown here is derived from an EMBL/GenBank/DDBJ whole genome shotgun (WGS) entry which is preliminary data.</text>
</comment>
<reference evidence="4 5" key="1">
    <citation type="submission" date="2024-09" db="EMBL/GenBank/DDBJ databases">
        <authorList>
            <person name="Sun Q."/>
            <person name="Mori K."/>
        </authorList>
    </citation>
    <scope>NUCLEOTIDE SEQUENCE [LARGE SCALE GENOMIC DNA]</scope>
    <source>
        <strain evidence="4 5">CICC 11035S</strain>
    </source>
</reference>
<dbReference type="InterPro" id="IPR000182">
    <property type="entry name" value="GNAT_dom"/>
</dbReference>
<dbReference type="PROSITE" id="PS51186">
    <property type="entry name" value="GNAT"/>
    <property type="match status" value="1"/>
</dbReference>
<organism evidence="4 5">
    <name type="scientific">Novosphingobium clariflavum</name>
    <dbReference type="NCBI Taxonomy" id="2029884"/>
    <lineage>
        <taxon>Bacteria</taxon>
        <taxon>Pseudomonadati</taxon>
        <taxon>Pseudomonadota</taxon>
        <taxon>Alphaproteobacteria</taxon>
        <taxon>Sphingomonadales</taxon>
        <taxon>Sphingomonadaceae</taxon>
        <taxon>Novosphingobium</taxon>
    </lineage>
</organism>
<dbReference type="PANTHER" id="PTHR43420">
    <property type="entry name" value="ACETYLTRANSFERASE"/>
    <property type="match status" value="1"/>
</dbReference>
<keyword evidence="5" id="KW-1185">Reference proteome</keyword>
<feature type="domain" description="N-acetyltransferase" evidence="3">
    <location>
        <begin position="1"/>
        <end position="152"/>
    </location>
</feature>
<evidence type="ECO:0000313" key="4">
    <source>
        <dbReference type="EMBL" id="MFC0685729.1"/>
    </source>
</evidence>